<accession>A0ABT2X1G0</accession>
<organism evidence="3 4">
    <name type="scientific">Albidovulum salinarum</name>
    <dbReference type="NCBI Taxonomy" id="2984153"/>
    <lineage>
        <taxon>Bacteria</taxon>
        <taxon>Pseudomonadati</taxon>
        <taxon>Pseudomonadota</taxon>
        <taxon>Alphaproteobacteria</taxon>
        <taxon>Rhodobacterales</taxon>
        <taxon>Paracoccaceae</taxon>
        <taxon>Albidovulum</taxon>
    </lineage>
</organism>
<evidence type="ECO:0000313" key="4">
    <source>
        <dbReference type="Proteomes" id="UP001209535"/>
    </source>
</evidence>
<keyword evidence="1" id="KW-0472">Membrane</keyword>
<reference evidence="3 4" key="1">
    <citation type="submission" date="2022-10" db="EMBL/GenBank/DDBJ databases">
        <title>Defluviimonas sp. nov., isolated from ocean surface sediments.</title>
        <authorList>
            <person name="He W."/>
            <person name="Wang L."/>
            <person name="Zhang D.-F."/>
        </authorList>
    </citation>
    <scope>NUCLEOTIDE SEQUENCE [LARGE SCALE GENOMIC DNA]</scope>
    <source>
        <strain evidence="3 4">WL0024</strain>
    </source>
</reference>
<gene>
    <name evidence="3" type="ORF">OEZ60_07055</name>
</gene>
<keyword evidence="4" id="KW-1185">Reference proteome</keyword>
<keyword evidence="1" id="KW-1133">Transmembrane helix</keyword>
<dbReference type="Proteomes" id="UP001209535">
    <property type="component" value="Unassembled WGS sequence"/>
</dbReference>
<comment type="caution">
    <text evidence="3">The sequence shown here is derived from an EMBL/GenBank/DDBJ whole genome shotgun (WGS) entry which is preliminary data.</text>
</comment>
<evidence type="ECO:0000256" key="1">
    <source>
        <dbReference type="SAM" id="Phobius"/>
    </source>
</evidence>
<evidence type="ECO:0000259" key="2">
    <source>
        <dbReference type="Pfam" id="PF09834"/>
    </source>
</evidence>
<protein>
    <submittedName>
        <fullName evidence="3">DUF2061 domain-containing protein</fullName>
    </submittedName>
</protein>
<keyword evidence="1" id="KW-0812">Transmembrane</keyword>
<name>A0ABT2X1G0_9RHOB</name>
<feature type="transmembrane region" description="Helical" evidence="1">
    <location>
        <begin position="35"/>
        <end position="54"/>
    </location>
</feature>
<dbReference type="Pfam" id="PF09834">
    <property type="entry name" value="DUF2061"/>
    <property type="match status" value="1"/>
</dbReference>
<dbReference type="EMBL" id="JAOVQO010000005">
    <property type="protein sequence ID" value="MCU9847763.1"/>
    <property type="molecule type" value="Genomic_DNA"/>
</dbReference>
<feature type="transmembrane region" description="Helical" evidence="1">
    <location>
        <begin position="12"/>
        <end position="29"/>
    </location>
</feature>
<dbReference type="InterPro" id="IPR018638">
    <property type="entry name" value="DUF2061_membrane"/>
</dbReference>
<proteinExistence type="predicted"/>
<evidence type="ECO:0000313" key="3">
    <source>
        <dbReference type="EMBL" id="MCU9847763.1"/>
    </source>
</evidence>
<feature type="domain" description="DUF2061" evidence="2">
    <location>
        <begin position="8"/>
        <end position="59"/>
    </location>
</feature>
<sequence length="72" mass="7523">MDTGKRTILKAILWNALGLLTMSLVGLAMTGSAAVGGAMALVNTLIGLTCYVAYERVWARIGWGRSGGQTHG</sequence>